<dbReference type="InterPro" id="IPR050148">
    <property type="entry name" value="Terpene_synthase-like"/>
</dbReference>
<evidence type="ECO:0000313" key="3">
    <source>
        <dbReference type="Proteomes" id="UP000799429"/>
    </source>
</evidence>
<gene>
    <name evidence="2" type="ORF">M501DRAFT_902299</name>
</gene>
<dbReference type="GO" id="GO:0000287">
    <property type="term" value="F:magnesium ion binding"/>
    <property type="evidence" value="ECO:0007669"/>
    <property type="project" value="TreeGrafter"/>
</dbReference>
<evidence type="ECO:0000256" key="1">
    <source>
        <dbReference type="ARBA" id="ARBA00006333"/>
    </source>
</evidence>
<dbReference type="Gene3D" id="1.50.10.20">
    <property type="match status" value="1"/>
</dbReference>
<dbReference type="GO" id="GO:0016102">
    <property type="term" value="P:diterpenoid biosynthetic process"/>
    <property type="evidence" value="ECO:0007669"/>
    <property type="project" value="TreeGrafter"/>
</dbReference>
<dbReference type="OrthoDB" id="2343925at2759"/>
<keyword evidence="3" id="KW-1185">Reference proteome</keyword>
<feature type="non-terminal residue" evidence="2">
    <location>
        <position position="909"/>
    </location>
</feature>
<dbReference type="GO" id="GO:0010333">
    <property type="term" value="F:terpene synthase activity"/>
    <property type="evidence" value="ECO:0007669"/>
    <property type="project" value="InterPro"/>
</dbReference>
<reference evidence="2" key="1">
    <citation type="journal article" date="2020" name="Stud. Mycol.">
        <title>101 Dothideomycetes genomes: a test case for predicting lifestyles and emergence of pathogens.</title>
        <authorList>
            <person name="Haridas S."/>
            <person name="Albert R."/>
            <person name="Binder M."/>
            <person name="Bloem J."/>
            <person name="Labutti K."/>
            <person name="Salamov A."/>
            <person name="Andreopoulos B."/>
            <person name="Baker S."/>
            <person name="Barry K."/>
            <person name="Bills G."/>
            <person name="Bluhm B."/>
            <person name="Cannon C."/>
            <person name="Castanera R."/>
            <person name="Culley D."/>
            <person name="Daum C."/>
            <person name="Ezra D."/>
            <person name="Gonzalez J."/>
            <person name="Henrissat B."/>
            <person name="Kuo A."/>
            <person name="Liang C."/>
            <person name="Lipzen A."/>
            <person name="Lutzoni F."/>
            <person name="Magnuson J."/>
            <person name="Mondo S."/>
            <person name="Nolan M."/>
            <person name="Ohm R."/>
            <person name="Pangilinan J."/>
            <person name="Park H.-J."/>
            <person name="Ramirez L."/>
            <person name="Alfaro M."/>
            <person name="Sun H."/>
            <person name="Tritt A."/>
            <person name="Yoshinaga Y."/>
            <person name="Zwiers L.-H."/>
            <person name="Turgeon B."/>
            <person name="Goodwin S."/>
            <person name="Spatafora J."/>
            <person name="Crous P."/>
            <person name="Grigoriev I."/>
        </authorList>
    </citation>
    <scope>NUCLEOTIDE SEQUENCE</scope>
    <source>
        <strain evidence="2">CBS 101060</strain>
    </source>
</reference>
<name>A0A9P4SAL9_9PEZI</name>
<sequence>SLTTRATNLLEGMLNSYDEVLGGSSMSASVYDTAWISLIIKTIDGSPQWLFPESFNYLLDTQETSGAWPTYASQTDGILNTSAALLSLCKHIKNPHQLDLDVQDLQSRLTKAKLSLQEKLEVWDVPASTHVGFEVLVPAMLDFLEVEGIAFEFRGKDPLMKIRSAKLAKLSPEILYSSERTTALHSLEAFIGKINFDRIRHHKVFGSMMASPSSTAAYLMESSTWDEESEMYLHRVVKGAKDRGIGGVPSAFPSHFFELSWVVTTLLDVGFTREELGMDITSTIGSMLKSELERGSGLIGFASYLEPDGDDTAKCICALSALGIRVTPDKLIQEFGGEVSFETFHHERNAKISTNCNVLLALLSGDANHYRQHIEKVIRFLCGIVWKNHDKFTDQWNLSSYYPIMLLCQAFTKAINASRTKNRPLLLDRNLKGQMSIILFQILIRLLRARREDGSWEDSPEPTAYATLALQSLTYLESAQTLSREINGAIKGAQVFITAKTENEFQATYVWIEKVTYKSNILAQVYAIAALKAPGCELTQTCLSNDCNLIQKQLVGKYSHLPLLFETPCWLLTASLTEGDLFTTQLAEICQQILPESKVGGKHLKFIPFTWTVSNHISNSGLSASCLLDMMTFSALLYAMDHYMESVVMQLSRDDRFTIRQSVLSIFRNMDHISEHLAESKIDDPIKRFILFLWDHPNVRRASRHEKRQVTIHLLDYLLGHLAQLEDNIRRAQPQHNGNCKVTKSHEWLYDTHGSILRWLGSTSGPHTGGNIAFAFFTCLMHAQYGHEPFATTLSQYVSEDLAHHMSILSRLYNDYGSITRDMEEGNINTADFLSLQWYQGSSLIIADDPKQQLLSLARYEKMTIGSIIQQSLSPLVSEAVLNGVNVFFNAVEMYGQMYVMKDHTPRMK</sequence>
<evidence type="ECO:0000313" key="2">
    <source>
        <dbReference type="EMBL" id="KAF2839019.1"/>
    </source>
</evidence>
<feature type="non-terminal residue" evidence="2">
    <location>
        <position position="1"/>
    </location>
</feature>
<proteinExistence type="inferred from homology"/>
<dbReference type="SUPFAM" id="SSF48239">
    <property type="entry name" value="Terpenoid cyclases/Protein prenyltransferases"/>
    <property type="match status" value="2"/>
</dbReference>
<accession>A0A9P4SAL9</accession>
<comment type="caution">
    <text evidence="2">The sequence shown here is derived from an EMBL/GenBank/DDBJ whole genome shotgun (WGS) entry which is preliminary data.</text>
</comment>
<dbReference type="PANTHER" id="PTHR31739:SF25">
    <property type="entry name" value="(E,E)-GERANYLLINALOOL SYNTHASE"/>
    <property type="match status" value="1"/>
</dbReference>
<organism evidence="2 3">
    <name type="scientific">Patellaria atrata CBS 101060</name>
    <dbReference type="NCBI Taxonomy" id="1346257"/>
    <lineage>
        <taxon>Eukaryota</taxon>
        <taxon>Fungi</taxon>
        <taxon>Dikarya</taxon>
        <taxon>Ascomycota</taxon>
        <taxon>Pezizomycotina</taxon>
        <taxon>Dothideomycetes</taxon>
        <taxon>Dothideomycetes incertae sedis</taxon>
        <taxon>Patellariales</taxon>
        <taxon>Patellariaceae</taxon>
        <taxon>Patellaria</taxon>
    </lineage>
</organism>
<dbReference type="Gene3D" id="1.50.10.160">
    <property type="match status" value="1"/>
</dbReference>
<comment type="similarity">
    <text evidence="1">Belongs to the terpene synthase family.</text>
</comment>
<dbReference type="PANTHER" id="PTHR31739">
    <property type="entry name" value="ENT-COPALYL DIPHOSPHATE SYNTHASE, CHLOROPLASTIC"/>
    <property type="match status" value="1"/>
</dbReference>
<dbReference type="EMBL" id="MU006095">
    <property type="protein sequence ID" value="KAF2839019.1"/>
    <property type="molecule type" value="Genomic_DNA"/>
</dbReference>
<dbReference type="Proteomes" id="UP000799429">
    <property type="component" value="Unassembled WGS sequence"/>
</dbReference>
<dbReference type="InterPro" id="IPR008930">
    <property type="entry name" value="Terpenoid_cyclase/PrenylTrfase"/>
</dbReference>
<dbReference type="AlphaFoldDB" id="A0A9P4SAL9"/>
<protein>
    <submittedName>
        <fullName evidence="2">Ent-kaurene synthase</fullName>
    </submittedName>
</protein>